<organism evidence="2 3">
    <name type="scientific">Kribbella antiqua</name>
    <dbReference type="NCBI Taxonomy" id="2512217"/>
    <lineage>
        <taxon>Bacteria</taxon>
        <taxon>Bacillati</taxon>
        <taxon>Actinomycetota</taxon>
        <taxon>Actinomycetes</taxon>
        <taxon>Propionibacteriales</taxon>
        <taxon>Kribbellaceae</taxon>
        <taxon>Kribbella</taxon>
    </lineage>
</organism>
<reference evidence="2 3" key="1">
    <citation type="journal article" date="2015" name="Stand. Genomic Sci.">
        <title>Genomic Encyclopedia of Bacterial and Archaeal Type Strains, Phase III: the genomes of soil and plant-associated and newly described type strains.</title>
        <authorList>
            <person name="Whitman W.B."/>
            <person name="Woyke T."/>
            <person name="Klenk H.P."/>
            <person name="Zhou Y."/>
            <person name="Lilburn T.G."/>
            <person name="Beck B.J."/>
            <person name="De Vos P."/>
            <person name="Vandamme P."/>
            <person name="Eisen J.A."/>
            <person name="Garrity G."/>
            <person name="Hugenholtz P."/>
            <person name="Kyrpides N.C."/>
        </authorList>
    </citation>
    <scope>NUCLEOTIDE SEQUENCE [LARGE SCALE GENOMIC DNA]</scope>
    <source>
        <strain evidence="2 3">VKM Ac-2541</strain>
    </source>
</reference>
<keyword evidence="3" id="KW-1185">Reference proteome</keyword>
<evidence type="ECO:0000313" key="2">
    <source>
        <dbReference type="EMBL" id="TCO41511.1"/>
    </source>
</evidence>
<protein>
    <recommendedName>
        <fullName evidence="4">Lipoprotein LpqN</fullName>
    </recommendedName>
</protein>
<dbReference type="OrthoDB" id="3817902at2"/>
<evidence type="ECO:0008006" key="4">
    <source>
        <dbReference type="Google" id="ProtNLM"/>
    </source>
</evidence>
<dbReference type="AlphaFoldDB" id="A0A4R2IAL2"/>
<proteinExistence type="predicted"/>
<dbReference type="RefSeq" id="WP_132156008.1">
    <property type="nucleotide sequence ID" value="NZ_SLWR01000015.1"/>
</dbReference>
<name>A0A4R2IAL2_9ACTN</name>
<evidence type="ECO:0000256" key="1">
    <source>
        <dbReference type="SAM" id="MobiDB-lite"/>
    </source>
</evidence>
<dbReference type="EMBL" id="SLWR01000015">
    <property type="protein sequence ID" value="TCO41511.1"/>
    <property type="molecule type" value="Genomic_DNA"/>
</dbReference>
<sequence length="230" mass="25195">MKRPVLVSGVLLIALLGVAGGYLAGDRLEPGQPVATGSAAPLGESTPGQPLPRKTPVPSDLEPLLVGDLDFRTQTFTVHEDYSVRLSIRVPDEWQKSVNKKAPGEVKFLDSLRERGVRVESGFKVELTTAQQRENLIRQLESSIPYEDYFKILDQSDAEITGSDGQSRMTSTLIYTYIPNETTRYVMVRWVATGGDNLANVEMSITGLPQDAKALNYIADQAAKSVTPED</sequence>
<accession>A0A4R2IAL2</accession>
<dbReference type="Proteomes" id="UP000295573">
    <property type="component" value="Unassembled WGS sequence"/>
</dbReference>
<feature type="region of interest" description="Disordered" evidence="1">
    <location>
        <begin position="34"/>
        <end position="59"/>
    </location>
</feature>
<evidence type="ECO:0000313" key="3">
    <source>
        <dbReference type="Proteomes" id="UP000295573"/>
    </source>
</evidence>
<gene>
    <name evidence="2" type="ORF">EV646_11552</name>
</gene>
<comment type="caution">
    <text evidence="2">The sequence shown here is derived from an EMBL/GenBank/DDBJ whole genome shotgun (WGS) entry which is preliminary data.</text>
</comment>